<evidence type="ECO:0000313" key="1">
    <source>
        <dbReference type="EMBL" id="GAH01113.1"/>
    </source>
</evidence>
<reference evidence="1" key="1">
    <citation type="journal article" date="2014" name="Front. Microbiol.">
        <title>High frequency of phylogenetically diverse reductive dehalogenase-homologous genes in deep subseafloor sedimentary metagenomes.</title>
        <authorList>
            <person name="Kawai M."/>
            <person name="Futagami T."/>
            <person name="Toyoda A."/>
            <person name="Takaki Y."/>
            <person name="Nishi S."/>
            <person name="Hori S."/>
            <person name="Arai W."/>
            <person name="Tsubouchi T."/>
            <person name="Morono Y."/>
            <person name="Uchiyama I."/>
            <person name="Ito T."/>
            <person name="Fujiyama A."/>
            <person name="Inagaki F."/>
            <person name="Takami H."/>
        </authorList>
    </citation>
    <scope>NUCLEOTIDE SEQUENCE</scope>
    <source>
        <strain evidence="1">Expedition CK06-06</strain>
    </source>
</reference>
<accession>X1DXK6</accession>
<organism evidence="1">
    <name type="scientific">marine sediment metagenome</name>
    <dbReference type="NCBI Taxonomy" id="412755"/>
    <lineage>
        <taxon>unclassified sequences</taxon>
        <taxon>metagenomes</taxon>
        <taxon>ecological metagenomes</taxon>
    </lineage>
</organism>
<name>X1DXK6_9ZZZZ</name>
<sequence length="48" mass="5640">MVLFKSDNKDSYLCLEVCVNSIILDDDMKKRFHIWNAKGNQYCTPLDD</sequence>
<proteinExistence type="predicted"/>
<gene>
    <name evidence="1" type="ORF">S01H4_41689</name>
</gene>
<dbReference type="AlphaFoldDB" id="X1DXK6"/>
<protein>
    <submittedName>
        <fullName evidence="1">Uncharacterized protein</fullName>
    </submittedName>
</protein>
<feature type="non-terminal residue" evidence="1">
    <location>
        <position position="48"/>
    </location>
</feature>
<comment type="caution">
    <text evidence="1">The sequence shown here is derived from an EMBL/GenBank/DDBJ whole genome shotgun (WGS) entry which is preliminary data.</text>
</comment>
<dbReference type="EMBL" id="BART01022818">
    <property type="protein sequence ID" value="GAH01113.1"/>
    <property type="molecule type" value="Genomic_DNA"/>
</dbReference>